<feature type="signal peptide" evidence="1">
    <location>
        <begin position="1"/>
        <end position="26"/>
    </location>
</feature>
<dbReference type="KEGG" id="ccha:ELD05_12110"/>
<dbReference type="AlphaFoldDB" id="A0A3T0D8M7"/>
<evidence type="ECO:0000313" key="4">
    <source>
        <dbReference type="Proteomes" id="UP000282930"/>
    </source>
</evidence>
<dbReference type="PROSITE" id="PS51272">
    <property type="entry name" value="SLH"/>
    <property type="match status" value="1"/>
</dbReference>
<dbReference type="RefSeq" id="WP_127352629.1">
    <property type="nucleotide sequence ID" value="NZ_CP034791.1"/>
</dbReference>
<evidence type="ECO:0000313" key="3">
    <source>
        <dbReference type="EMBL" id="AZT91299.1"/>
    </source>
</evidence>
<dbReference type="Pfam" id="PF00395">
    <property type="entry name" value="SLH"/>
    <property type="match status" value="1"/>
</dbReference>
<keyword evidence="1" id="KW-0732">Signal</keyword>
<accession>A0A3T0D8M7</accession>
<sequence>MRRKNSFLSLLIILVFALSLFTPAWAQQAIEYTTVADYSKMIKNTKILQLPQNPVSKKGLLFLAALGFLNSTNKENIKPSDILTKEEALSIILNSAGKQQDAFLRAEKLESKRVSGTKLVVPYNYLYLGYIQLAYDLKVMSKKEYQDTMSQVQPSQKDHEKMTDDLIKKNNEIVSRAIYEGRPYSYDDLIFVRSAPATRQEVARWVVLTFKIPQSYENLAKTYPDYDKIDSKFLSSINTLLKNGSLIGRTDGYLHPDDYITYEELSFILYNLKDYIVKANNLKEVPAELKNIQRYSDKTVYNFEDDNGNDIEITTIPGKQDFVVLTDSGAVLSSSLQQGDYIDLYVNDKGQVVLGEVLSKAGTVTLKGVITKIDVKKNTIQIKLPDGKAYDLLVSPKATIYDTRASKAVNLSDLSVGNIVTVVAKKNRADNIEVLSYQDQDISRVEGIISQISNDRIVINSNGKLMSFLLSPDTAYIDKGDFTRGLTKNDFYQGMKVLVGEYSGFAQYISTTYDERAEDIVGGILYEIDINLSYIEIYNQDGVRKSYRFSKKMGLKVMKDGKTTSPDSLSKGDIVYLYFNGDFVRSITASSNLQPKIAKIEDIQRNPITKIPEKIYLNINGRVYGPYELSSDVEVIKSSSKGSLKDLAQGQYVKVTGSFFGASANIKKIEISTNDYVKNIYIAKATTIGDILYLSDISILRNNQFERLYDYKTFKIPSDALFIVDGMKQKSIPILQNFSVVVITKDRFSQETVDTVFALSKGWFSQLQGEVTNVKSGTITLSGEQLNFNQNSYLVANGLLSNTAPKVGDEIIAVSDGKNLVVAKYKEAVSKPIIVRGEVSEISELEYIKLKNFVYLDKQNGWQFVSTPLVLSYDTQTIYCDVYGINNPKDILGLINKSVYIIHDGKYAMSIIDASFGGYIVVGTMGKNGQVLNPQYHDMVTKTWNKINASLVLDPANAILINSSGDITSQLPQYGDEVILLVPQTSFNISKNVIEPSIVIINY</sequence>
<gene>
    <name evidence="3" type="ORF">ELD05_12110</name>
</gene>
<dbReference type="EMBL" id="CP034791">
    <property type="protein sequence ID" value="AZT91299.1"/>
    <property type="molecule type" value="Genomic_DNA"/>
</dbReference>
<name>A0A3T0D8M7_9FIRM</name>
<proteinExistence type="predicted"/>
<reference evidence="3 4" key="1">
    <citation type="submission" date="2018-12" db="EMBL/GenBank/DDBJ databases">
        <title>Genome sequence from the cellulolytic species, Caldicellulosiruptor changbaiensis.</title>
        <authorList>
            <person name="Blumer-Schuette S.E."/>
            <person name="Mendoza C."/>
        </authorList>
    </citation>
    <scope>NUCLEOTIDE SEQUENCE [LARGE SCALE GENOMIC DNA]</scope>
    <source>
        <strain evidence="3 4">CBS-Z</strain>
    </source>
</reference>
<evidence type="ECO:0000256" key="1">
    <source>
        <dbReference type="SAM" id="SignalP"/>
    </source>
</evidence>
<keyword evidence="4" id="KW-1185">Reference proteome</keyword>
<dbReference type="InterPro" id="IPR001119">
    <property type="entry name" value="SLH_dom"/>
</dbReference>
<feature type="domain" description="SLH" evidence="2">
    <location>
        <begin position="220"/>
        <end position="283"/>
    </location>
</feature>
<protein>
    <recommendedName>
        <fullName evidence="2">SLH domain-containing protein</fullName>
    </recommendedName>
</protein>
<dbReference type="Proteomes" id="UP000282930">
    <property type="component" value="Chromosome"/>
</dbReference>
<organism evidence="3 4">
    <name type="scientific">Caldicellulosiruptor changbaiensis</name>
    <dbReference type="NCBI Taxonomy" id="1222016"/>
    <lineage>
        <taxon>Bacteria</taxon>
        <taxon>Bacillati</taxon>
        <taxon>Bacillota</taxon>
        <taxon>Bacillota incertae sedis</taxon>
        <taxon>Caldicellulosiruptorales</taxon>
        <taxon>Caldicellulosiruptoraceae</taxon>
        <taxon>Caldicellulosiruptor</taxon>
    </lineage>
</organism>
<evidence type="ECO:0000259" key="2">
    <source>
        <dbReference type="PROSITE" id="PS51272"/>
    </source>
</evidence>
<feature type="chain" id="PRO_5038511805" description="SLH domain-containing protein" evidence="1">
    <location>
        <begin position="27"/>
        <end position="1003"/>
    </location>
</feature>